<feature type="chain" id="PRO_5045068617" description="Secreted protein" evidence="3">
    <location>
        <begin position="26"/>
        <end position="294"/>
    </location>
</feature>
<feature type="transmembrane region" description="Helical" evidence="2">
    <location>
        <begin position="268"/>
        <end position="289"/>
    </location>
</feature>
<feature type="compositionally biased region" description="Gly residues" evidence="1">
    <location>
        <begin position="155"/>
        <end position="176"/>
    </location>
</feature>
<evidence type="ECO:0000256" key="2">
    <source>
        <dbReference type="SAM" id="Phobius"/>
    </source>
</evidence>
<keyword evidence="2" id="KW-0472">Membrane</keyword>
<evidence type="ECO:0000256" key="1">
    <source>
        <dbReference type="SAM" id="MobiDB-lite"/>
    </source>
</evidence>
<name>A0ABX6AZT4_9ACTN</name>
<dbReference type="RefSeq" id="WP_150475342.1">
    <property type="nucleotide sequence ID" value="NZ_CP023697.1"/>
</dbReference>
<proteinExistence type="predicted"/>
<keyword evidence="2" id="KW-0812">Transmembrane</keyword>
<keyword evidence="2" id="KW-1133">Transmembrane helix</keyword>
<feature type="region of interest" description="Disordered" evidence="1">
    <location>
        <begin position="118"/>
        <end position="259"/>
    </location>
</feature>
<evidence type="ECO:0000256" key="3">
    <source>
        <dbReference type="SAM" id="SignalP"/>
    </source>
</evidence>
<feature type="compositionally biased region" description="Basic and acidic residues" evidence="1">
    <location>
        <begin position="131"/>
        <end position="146"/>
    </location>
</feature>
<accession>A0ABX6AZT4</accession>
<organism evidence="4 5">
    <name type="scientific">Streptomyces prasinus</name>
    <dbReference type="NCBI Taxonomy" id="67345"/>
    <lineage>
        <taxon>Bacteria</taxon>
        <taxon>Bacillati</taxon>
        <taxon>Actinomycetota</taxon>
        <taxon>Actinomycetes</taxon>
        <taxon>Kitasatosporales</taxon>
        <taxon>Streptomycetaceae</taxon>
        <taxon>Streptomyces</taxon>
    </lineage>
</organism>
<dbReference type="Proteomes" id="UP000326041">
    <property type="component" value="Chromosome"/>
</dbReference>
<dbReference type="EMBL" id="CP023697">
    <property type="protein sequence ID" value="QEV07246.1"/>
    <property type="molecule type" value="Genomic_DNA"/>
</dbReference>
<feature type="compositionally biased region" description="Low complexity" evidence="1">
    <location>
        <begin position="72"/>
        <end position="81"/>
    </location>
</feature>
<sequence>MRATRTGLALRTGVALGVLTGAVTAAGAGTGTAMPYGAVVAPFGAAAAQGAEGAVDGLRETRQETAGGRFGVPARTTAPSSSPAPAPSSDPSPALFPLSLLPLSLRSAAAAVVVPPLPTSVQPSRAGSRAGEGRERPGREASGPEERSEEPDGSEGTGEAGPRDGGPGDGGRGTGDGASPVPDPSRPAGRGSGVPERPGEAFTGVDGTGPVPASGDRTEGSGDSGAGTAHRAPPSQEAAATADSEVSRRPTADTVTGTGRAAGPVLRILPLGSGLVLMGLGLGLAFVGLRLRRS</sequence>
<feature type="compositionally biased region" description="Low complexity" evidence="1">
    <location>
        <begin position="118"/>
        <end position="129"/>
    </location>
</feature>
<dbReference type="GeneID" id="95536381"/>
<keyword evidence="3" id="KW-0732">Signal</keyword>
<evidence type="ECO:0008006" key="6">
    <source>
        <dbReference type="Google" id="ProtNLM"/>
    </source>
</evidence>
<evidence type="ECO:0000313" key="4">
    <source>
        <dbReference type="EMBL" id="QEV07246.1"/>
    </source>
</evidence>
<feature type="signal peptide" evidence="3">
    <location>
        <begin position="1"/>
        <end position="25"/>
    </location>
</feature>
<feature type="region of interest" description="Disordered" evidence="1">
    <location>
        <begin position="64"/>
        <end position="91"/>
    </location>
</feature>
<keyword evidence="5" id="KW-1185">Reference proteome</keyword>
<gene>
    <name evidence="4" type="ORF">CP972_17790</name>
</gene>
<reference evidence="4 5" key="1">
    <citation type="submission" date="2017-09" db="EMBL/GenBank/DDBJ databases">
        <authorList>
            <person name="Lee N."/>
            <person name="Cho B.-K."/>
        </authorList>
    </citation>
    <scope>NUCLEOTIDE SEQUENCE [LARGE SCALE GENOMIC DNA]</scope>
    <source>
        <strain evidence="4 5">ATCC 13879</strain>
    </source>
</reference>
<evidence type="ECO:0000313" key="5">
    <source>
        <dbReference type="Proteomes" id="UP000326041"/>
    </source>
</evidence>
<protein>
    <recommendedName>
        <fullName evidence="6">Secreted protein</fullName>
    </recommendedName>
</protein>